<proteinExistence type="predicted"/>
<evidence type="ECO:0000313" key="2">
    <source>
        <dbReference type="EMBL" id="SUU34708.1"/>
    </source>
</evidence>
<name>A0A380V9M1_9PAST</name>
<dbReference type="EMBL" id="UFSB01000001">
    <property type="protein sequence ID" value="SUU34708.1"/>
    <property type="molecule type" value="Genomic_DNA"/>
</dbReference>
<dbReference type="Proteomes" id="UP000254507">
    <property type="component" value="Unassembled WGS sequence"/>
</dbReference>
<dbReference type="InterPro" id="IPR005220">
    <property type="entry name" value="CarO-like"/>
</dbReference>
<evidence type="ECO:0000313" key="3">
    <source>
        <dbReference type="Proteomes" id="UP000254507"/>
    </source>
</evidence>
<reference evidence="2 3" key="1">
    <citation type="submission" date="2018-06" db="EMBL/GenBank/DDBJ databases">
        <authorList>
            <consortium name="Pathogen Informatics"/>
            <person name="Doyle S."/>
        </authorList>
    </citation>
    <scope>NUCLEOTIDE SEQUENCE [LARGE SCALE GENOMIC DNA]</scope>
    <source>
        <strain evidence="2 3">NCTC10851</strain>
    </source>
</reference>
<dbReference type="Gene3D" id="2.40.50.200">
    <property type="entry name" value="Bacterial OB-fold"/>
    <property type="match status" value="1"/>
</dbReference>
<keyword evidence="1" id="KW-0732">Signal</keyword>
<sequence length="48" mass="5164">MINILVLQGKIVEKAGKDDYRIKDAGGEMAVEIECGAWGGQDVSPNDE</sequence>
<dbReference type="NCBIfam" id="NF033674">
    <property type="entry name" value="stress_OB_fold"/>
    <property type="match status" value="1"/>
</dbReference>
<dbReference type="Pfam" id="PF04076">
    <property type="entry name" value="BOF"/>
    <property type="match status" value="1"/>
</dbReference>
<dbReference type="RefSeq" id="WP_236757311.1">
    <property type="nucleotide sequence ID" value="NZ_JBMHIA010000007.1"/>
</dbReference>
<dbReference type="InterPro" id="IPR036700">
    <property type="entry name" value="BOBF_sf"/>
</dbReference>
<organism evidence="2 3">
    <name type="scientific">Actinobacillus seminis</name>
    <dbReference type="NCBI Taxonomy" id="722"/>
    <lineage>
        <taxon>Bacteria</taxon>
        <taxon>Pseudomonadati</taxon>
        <taxon>Pseudomonadota</taxon>
        <taxon>Gammaproteobacteria</taxon>
        <taxon>Pasteurellales</taxon>
        <taxon>Pasteurellaceae</taxon>
        <taxon>Actinobacillus</taxon>
    </lineage>
</organism>
<accession>A0A380V9M1</accession>
<dbReference type="AlphaFoldDB" id="A0A380V9M1"/>
<dbReference type="SUPFAM" id="SSF101756">
    <property type="entry name" value="Hypothetical protein YgiW"/>
    <property type="match status" value="1"/>
</dbReference>
<evidence type="ECO:0000256" key="1">
    <source>
        <dbReference type="ARBA" id="ARBA00022729"/>
    </source>
</evidence>
<gene>
    <name evidence="2" type="ORF">NCTC10851_00524</name>
</gene>
<protein>
    <submittedName>
        <fullName evidence="2">Uncharacterized conserved protein</fullName>
    </submittedName>
</protein>